<dbReference type="PANTHER" id="PTHR11575">
    <property type="entry name" value="5'-NUCLEOTIDASE-RELATED"/>
    <property type="match status" value="1"/>
</dbReference>
<dbReference type="GO" id="GO:0008253">
    <property type="term" value="F:5'-nucleotidase activity"/>
    <property type="evidence" value="ECO:0007669"/>
    <property type="project" value="UniProtKB-EC"/>
</dbReference>
<dbReference type="Pfam" id="PF00149">
    <property type="entry name" value="Metallophos"/>
    <property type="match status" value="1"/>
</dbReference>
<reference evidence="11 12" key="1">
    <citation type="journal article" date="2021" name="Elife">
        <title>Chloroplast acquisition without the gene transfer in kleptoplastic sea slugs, Plakobranchus ocellatus.</title>
        <authorList>
            <person name="Maeda T."/>
            <person name="Takahashi S."/>
            <person name="Yoshida T."/>
            <person name="Shimamura S."/>
            <person name="Takaki Y."/>
            <person name="Nagai Y."/>
            <person name="Toyoda A."/>
            <person name="Suzuki Y."/>
            <person name="Arimoto A."/>
            <person name="Ishii H."/>
            <person name="Satoh N."/>
            <person name="Nishiyama T."/>
            <person name="Hasebe M."/>
            <person name="Maruyama T."/>
            <person name="Minagawa J."/>
            <person name="Obokata J."/>
            <person name="Shigenobu S."/>
        </authorList>
    </citation>
    <scope>NUCLEOTIDE SEQUENCE [LARGE SCALE GENOMIC DNA]</scope>
</reference>
<evidence type="ECO:0000256" key="1">
    <source>
        <dbReference type="ARBA" id="ARBA00000815"/>
    </source>
</evidence>
<evidence type="ECO:0000313" key="11">
    <source>
        <dbReference type="EMBL" id="GFR73203.1"/>
    </source>
</evidence>
<dbReference type="GO" id="GO:0005886">
    <property type="term" value="C:plasma membrane"/>
    <property type="evidence" value="ECO:0007669"/>
    <property type="project" value="TreeGrafter"/>
</dbReference>
<evidence type="ECO:0000259" key="10">
    <source>
        <dbReference type="Pfam" id="PF02872"/>
    </source>
</evidence>
<keyword evidence="7 8" id="KW-0378">Hydrolase</keyword>
<gene>
    <name evidence="11" type="ORF">ElyMa_003861800</name>
</gene>
<comment type="similarity">
    <text evidence="2 8">Belongs to the 5'-nucleotidase family.</text>
</comment>
<dbReference type="FunFam" id="3.90.780.10:FF:000001">
    <property type="entry name" value="NT5E isoform 3"/>
    <property type="match status" value="1"/>
</dbReference>
<sequence length="507" mass="55518">MVAFGAIWIFPFKYSGSCSESDAAAGECFGGVSRIRSKVDELRSEYNNSILLDGGDQYQGTLWFYKFGGQIHAHFMNIIGYDAIGLGNHEFDNGVSGLVPFVVNASFAVLSSNIDLSDTPLQGKIAKSKTFTIGGEKIGVIGYTTKSTPYISNPGDAPSTEQAQGSYPFVVKTSASGENVLVVQDYAFGKYLGRLHVNFDDAGKVTNFNGNPVLLDGSVPKDPELESMVHSLLPQIEALQNEPVGSTHVLLQGDRKVCRVRECNLGNLICDGMLRQNLRHSDDTYWSAVGIAVVNAGGIRSSLNIGAITVGDVIKVHPFRNTVDIVELRGEAVLKMLEHAAFEWTQDVSDLSGSFLQVSGMRIVYDMTRAPGSRVVDVQMRCSKCKIPHFEPLNKTEVYQIVMNEFMVSGKDGYSMIPEEMIRKHTIGNVDLEILIDTIKQDSPVIQGLEDRIRFLHEIKEDSLISKLVQEKECVSDSAPSLTFTLPFMTLGLLLVLNGVKLLSSEV</sequence>
<organism evidence="11 12">
    <name type="scientific">Elysia marginata</name>
    <dbReference type="NCBI Taxonomy" id="1093978"/>
    <lineage>
        <taxon>Eukaryota</taxon>
        <taxon>Metazoa</taxon>
        <taxon>Spiralia</taxon>
        <taxon>Lophotrochozoa</taxon>
        <taxon>Mollusca</taxon>
        <taxon>Gastropoda</taxon>
        <taxon>Heterobranchia</taxon>
        <taxon>Euthyneura</taxon>
        <taxon>Panpulmonata</taxon>
        <taxon>Sacoglossa</taxon>
        <taxon>Placobranchoidea</taxon>
        <taxon>Plakobranchidae</taxon>
        <taxon>Elysia</taxon>
    </lineage>
</organism>
<evidence type="ECO:0000256" key="2">
    <source>
        <dbReference type="ARBA" id="ARBA00006654"/>
    </source>
</evidence>
<dbReference type="InterPro" id="IPR006146">
    <property type="entry name" value="5'-Nucleotdase_CS"/>
</dbReference>
<dbReference type="InterPro" id="IPR006179">
    <property type="entry name" value="5_nucleotidase/apyrase"/>
</dbReference>
<dbReference type="Pfam" id="PF02872">
    <property type="entry name" value="5_nucleotid_C"/>
    <property type="match status" value="1"/>
</dbReference>
<dbReference type="EC" id="3.1.3.5" evidence="3"/>
<keyword evidence="6 8" id="KW-0547">Nucleotide-binding</keyword>
<proteinExistence type="inferred from homology"/>
<dbReference type="PROSITE" id="PS00786">
    <property type="entry name" value="5_NUCLEOTIDASE_2"/>
    <property type="match status" value="1"/>
</dbReference>
<keyword evidence="4" id="KW-0479">Metal-binding</keyword>
<dbReference type="GO" id="GO:0046872">
    <property type="term" value="F:metal ion binding"/>
    <property type="evidence" value="ECO:0007669"/>
    <property type="project" value="UniProtKB-KW"/>
</dbReference>
<dbReference type="SUPFAM" id="SSF55816">
    <property type="entry name" value="5'-nucleotidase (syn. UDP-sugar hydrolase), C-terminal domain"/>
    <property type="match status" value="1"/>
</dbReference>
<accession>A0AAV4FKK9</accession>
<evidence type="ECO:0000256" key="8">
    <source>
        <dbReference type="RuleBase" id="RU362119"/>
    </source>
</evidence>
<dbReference type="PANTHER" id="PTHR11575:SF24">
    <property type="entry name" value="5'-NUCLEOTIDASE"/>
    <property type="match status" value="1"/>
</dbReference>
<dbReference type="Proteomes" id="UP000762676">
    <property type="component" value="Unassembled WGS sequence"/>
</dbReference>
<evidence type="ECO:0000256" key="5">
    <source>
        <dbReference type="ARBA" id="ARBA00022729"/>
    </source>
</evidence>
<comment type="catalytic activity">
    <reaction evidence="1">
        <text>a ribonucleoside 5'-phosphate + H2O = a ribonucleoside + phosphate</text>
        <dbReference type="Rhea" id="RHEA:12484"/>
        <dbReference type="ChEBI" id="CHEBI:15377"/>
        <dbReference type="ChEBI" id="CHEBI:18254"/>
        <dbReference type="ChEBI" id="CHEBI:43474"/>
        <dbReference type="ChEBI" id="CHEBI:58043"/>
        <dbReference type="EC" id="3.1.3.5"/>
    </reaction>
</comment>
<keyword evidence="12" id="KW-1185">Reference proteome</keyword>
<evidence type="ECO:0000259" key="9">
    <source>
        <dbReference type="Pfam" id="PF00149"/>
    </source>
</evidence>
<evidence type="ECO:0000256" key="7">
    <source>
        <dbReference type="ARBA" id="ARBA00022801"/>
    </source>
</evidence>
<dbReference type="Gene3D" id="3.60.21.10">
    <property type="match status" value="2"/>
</dbReference>
<dbReference type="InterPro" id="IPR036907">
    <property type="entry name" value="5'-Nucleotdase_C_sf"/>
</dbReference>
<evidence type="ECO:0000313" key="12">
    <source>
        <dbReference type="Proteomes" id="UP000762676"/>
    </source>
</evidence>
<feature type="domain" description="Calcineurin-like phosphoesterase" evidence="9">
    <location>
        <begin position="29"/>
        <end position="141"/>
    </location>
</feature>
<feature type="domain" description="5'-Nucleotidase C-terminal" evidence="10">
    <location>
        <begin position="244"/>
        <end position="417"/>
    </location>
</feature>
<name>A0AAV4FKK9_9GAST</name>
<dbReference type="AlphaFoldDB" id="A0AAV4FKK9"/>
<dbReference type="Gene3D" id="3.90.780.10">
    <property type="entry name" value="5'-Nucleotidase, C-terminal domain"/>
    <property type="match status" value="1"/>
</dbReference>
<evidence type="ECO:0000256" key="6">
    <source>
        <dbReference type="ARBA" id="ARBA00022741"/>
    </source>
</evidence>
<keyword evidence="5" id="KW-0732">Signal</keyword>
<evidence type="ECO:0000256" key="3">
    <source>
        <dbReference type="ARBA" id="ARBA00012643"/>
    </source>
</evidence>
<dbReference type="InterPro" id="IPR029052">
    <property type="entry name" value="Metallo-depent_PP-like"/>
</dbReference>
<protein>
    <recommendedName>
        <fullName evidence="3">5'-nucleotidase</fullName>
        <ecNumber evidence="3">3.1.3.5</ecNumber>
    </recommendedName>
</protein>
<comment type="caution">
    <text evidence="11">The sequence shown here is derived from an EMBL/GenBank/DDBJ whole genome shotgun (WGS) entry which is preliminary data.</text>
</comment>
<dbReference type="PRINTS" id="PR01607">
    <property type="entry name" value="APYRASEFAMLY"/>
</dbReference>
<dbReference type="EMBL" id="BMAT01007869">
    <property type="protein sequence ID" value="GFR73203.1"/>
    <property type="molecule type" value="Genomic_DNA"/>
</dbReference>
<evidence type="ECO:0000256" key="4">
    <source>
        <dbReference type="ARBA" id="ARBA00022723"/>
    </source>
</evidence>
<dbReference type="GO" id="GO:0000166">
    <property type="term" value="F:nucleotide binding"/>
    <property type="evidence" value="ECO:0007669"/>
    <property type="project" value="UniProtKB-KW"/>
</dbReference>
<dbReference type="InterPro" id="IPR004843">
    <property type="entry name" value="Calcineurin-like_PHP"/>
</dbReference>
<dbReference type="SUPFAM" id="SSF56300">
    <property type="entry name" value="Metallo-dependent phosphatases"/>
    <property type="match status" value="1"/>
</dbReference>
<dbReference type="GO" id="GO:0006196">
    <property type="term" value="P:AMP catabolic process"/>
    <property type="evidence" value="ECO:0007669"/>
    <property type="project" value="TreeGrafter"/>
</dbReference>
<dbReference type="InterPro" id="IPR008334">
    <property type="entry name" value="5'-Nucleotdase_C"/>
</dbReference>